<protein>
    <recommendedName>
        <fullName evidence="1">GCVT N-terminal domain-containing protein</fullName>
    </recommendedName>
</protein>
<evidence type="ECO:0000259" key="1">
    <source>
        <dbReference type="Pfam" id="PF01571"/>
    </source>
</evidence>
<dbReference type="InterPro" id="IPR028896">
    <property type="entry name" value="GcvT/YgfZ/DmdA"/>
</dbReference>
<dbReference type="PANTHER" id="PTHR43757:SF2">
    <property type="entry name" value="AMINOMETHYLTRANSFERASE, MITOCHONDRIAL"/>
    <property type="match status" value="1"/>
</dbReference>
<dbReference type="EMBL" id="WHJE01000259">
    <property type="protein sequence ID" value="KAE8762130.1"/>
    <property type="molecule type" value="Genomic_DNA"/>
</dbReference>
<feature type="non-terminal residue" evidence="2">
    <location>
        <position position="226"/>
    </location>
</feature>
<dbReference type="InterPro" id="IPR006222">
    <property type="entry name" value="GCVT_N"/>
</dbReference>
<gene>
    <name evidence="2" type="ORF">GB883_20975</name>
</gene>
<accession>A0A7J5UIN1</accession>
<feature type="domain" description="GCVT N-terminal" evidence="1">
    <location>
        <begin position="14"/>
        <end position="73"/>
    </location>
</feature>
<dbReference type="GO" id="GO:0005829">
    <property type="term" value="C:cytosol"/>
    <property type="evidence" value="ECO:0007669"/>
    <property type="project" value="TreeGrafter"/>
</dbReference>
<proteinExistence type="predicted"/>
<reference evidence="2 3" key="1">
    <citation type="submission" date="2019-10" db="EMBL/GenBank/DDBJ databases">
        <title>Georgenia wutianyii sp. nov. and Georgenia yuyongxinii sp. nov. isolated from plateau pika (Ochotona curzoniae) in the Qinghai-Tibet plateau of China.</title>
        <authorList>
            <person name="Tian Z."/>
        </authorList>
    </citation>
    <scope>NUCLEOTIDE SEQUENCE [LARGE SCALE GENOMIC DNA]</scope>
    <source>
        <strain evidence="2 3">DSM 21501</strain>
    </source>
</reference>
<dbReference type="Gene3D" id="3.30.1360.120">
    <property type="entry name" value="Probable tRNA modification gtpase trme, domain 1"/>
    <property type="match status" value="2"/>
</dbReference>
<organism evidence="2 3">
    <name type="scientific">Georgenia thermotolerans</name>
    <dbReference type="NCBI Taxonomy" id="527326"/>
    <lineage>
        <taxon>Bacteria</taxon>
        <taxon>Bacillati</taxon>
        <taxon>Actinomycetota</taxon>
        <taxon>Actinomycetes</taxon>
        <taxon>Micrococcales</taxon>
        <taxon>Bogoriellaceae</taxon>
        <taxon>Georgenia</taxon>
    </lineage>
</organism>
<dbReference type="Pfam" id="PF01571">
    <property type="entry name" value="GCV_T"/>
    <property type="match status" value="1"/>
</dbReference>
<sequence length="226" mass="21892">MAAMSPAGPLTTALYEVHAAARAALTPHAGWLVAARYTDPAEERAALRERAGLVDLSHTGQVEVSGPDAAATVAGGLVLPAGVPEVGGTAPAGLPGAGNPAPAGPAPADTGDLAVHRLAPTEFLVLTGTGDRIAVLDALLLASHRAGAERVLVADRTEARVLLGLAGPAAPDVLRAAAGAAPAVGACVPAVVAGAPVLLARPAEGLLTLGGPAASAAALWHALLAA</sequence>
<name>A0A7J5UIN1_9MICO</name>
<evidence type="ECO:0000313" key="3">
    <source>
        <dbReference type="Proteomes" id="UP000451860"/>
    </source>
</evidence>
<comment type="caution">
    <text evidence="2">The sequence shown here is derived from an EMBL/GenBank/DDBJ whole genome shotgun (WGS) entry which is preliminary data.</text>
</comment>
<dbReference type="PANTHER" id="PTHR43757">
    <property type="entry name" value="AMINOMETHYLTRANSFERASE"/>
    <property type="match status" value="1"/>
</dbReference>
<dbReference type="Proteomes" id="UP000451860">
    <property type="component" value="Unassembled WGS sequence"/>
</dbReference>
<dbReference type="InterPro" id="IPR027266">
    <property type="entry name" value="TrmE/GcvT-like"/>
</dbReference>
<dbReference type="SUPFAM" id="SSF103025">
    <property type="entry name" value="Folate-binding domain"/>
    <property type="match status" value="1"/>
</dbReference>
<evidence type="ECO:0000313" key="2">
    <source>
        <dbReference type="EMBL" id="KAE8762130.1"/>
    </source>
</evidence>
<dbReference type="AlphaFoldDB" id="A0A7J5UIN1"/>
<keyword evidence="3" id="KW-1185">Reference proteome</keyword>